<dbReference type="Proteomes" id="UP000469081">
    <property type="component" value="Unassembled WGS sequence"/>
</dbReference>
<evidence type="ECO:0000313" key="2">
    <source>
        <dbReference type="EMBL" id="MWZ40196.1"/>
    </source>
</evidence>
<sequence>MKKSKKSNQKNEPKELIQLVEIEPRSTASEDPDTVEQNHHKEMIKIIKRKPYHYMDMLQDLPIPDGYQIVIKHRLKHLEEHQRTRILNKYIKKYWLFWEIDPYTPHEKCDHWLESYLKELKEKN</sequence>
<reference evidence="2 3" key="1">
    <citation type="submission" date="2019-06" db="EMBL/GenBank/DDBJ databases">
        <title>Phylogeography and genetic diversity of Francisella tularensis subsp. holarctica in France (1947-2018).</title>
        <authorList>
            <person name="Kevin M."/>
            <person name="Madani N."/>
            <person name="Maurin M."/>
        </authorList>
    </citation>
    <scope>NUCLEOTIDE SEQUENCE [LARGE SCALE GENOMIC DNA]</scope>
    <source>
        <strain evidence="2 3">ATCC 15482</strain>
    </source>
</reference>
<organism evidence="2 3">
    <name type="scientific">Francisella tularensis</name>
    <dbReference type="NCBI Taxonomy" id="263"/>
    <lineage>
        <taxon>Bacteria</taxon>
        <taxon>Pseudomonadati</taxon>
        <taxon>Pseudomonadota</taxon>
        <taxon>Gammaproteobacteria</taxon>
        <taxon>Thiotrichales</taxon>
        <taxon>Francisellaceae</taxon>
        <taxon>Francisella</taxon>
    </lineage>
</organism>
<proteinExistence type="predicted"/>
<evidence type="ECO:0000313" key="3">
    <source>
        <dbReference type="Proteomes" id="UP000469081"/>
    </source>
</evidence>
<gene>
    <name evidence="2" type="ORF">FNC33_06555</name>
</gene>
<dbReference type="AlphaFoldDB" id="A0A6I4RRT6"/>
<accession>A0A6I4RRT6</accession>
<feature type="region of interest" description="Disordered" evidence="1">
    <location>
        <begin position="1"/>
        <end position="38"/>
    </location>
</feature>
<evidence type="ECO:0000256" key="1">
    <source>
        <dbReference type="SAM" id="MobiDB-lite"/>
    </source>
</evidence>
<comment type="caution">
    <text evidence="2">The sequence shown here is derived from an EMBL/GenBank/DDBJ whole genome shotgun (WGS) entry which is preliminary data.</text>
</comment>
<dbReference type="EMBL" id="VJEZ01000008">
    <property type="protein sequence ID" value="MWZ40196.1"/>
    <property type="molecule type" value="Genomic_DNA"/>
</dbReference>
<name>A0A6I4RRT6_FRATU</name>
<protein>
    <submittedName>
        <fullName evidence="2">Uncharacterized protein</fullName>
    </submittedName>
</protein>
<dbReference type="RefSeq" id="WP_003038418.1">
    <property type="nucleotide sequence ID" value="NZ_VJEZ01000008.1"/>
</dbReference>